<protein>
    <submittedName>
        <fullName evidence="1">Uncharacterized protein</fullName>
    </submittedName>
</protein>
<comment type="caution">
    <text evidence="1">The sequence shown here is derived from an EMBL/GenBank/DDBJ whole genome shotgun (WGS) entry which is preliminary data.</text>
</comment>
<reference evidence="1" key="1">
    <citation type="journal article" date="2020" name="mSystems">
        <title>Genome- and Community-Level Interaction Insights into Carbon Utilization and Element Cycling Functions of Hydrothermarchaeota in Hydrothermal Sediment.</title>
        <authorList>
            <person name="Zhou Z."/>
            <person name="Liu Y."/>
            <person name="Xu W."/>
            <person name="Pan J."/>
            <person name="Luo Z.H."/>
            <person name="Li M."/>
        </authorList>
    </citation>
    <scope>NUCLEOTIDE SEQUENCE [LARGE SCALE GENOMIC DNA]</scope>
    <source>
        <strain evidence="1">SpSt-732</strain>
    </source>
</reference>
<organism evidence="1">
    <name type="scientific">Ignisphaera aggregans</name>
    <dbReference type="NCBI Taxonomy" id="334771"/>
    <lineage>
        <taxon>Archaea</taxon>
        <taxon>Thermoproteota</taxon>
        <taxon>Thermoprotei</taxon>
        <taxon>Desulfurococcales</taxon>
        <taxon>Desulfurococcaceae</taxon>
        <taxon>Ignisphaera</taxon>
    </lineage>
</organism>
<proteinExistence type="predicted"/>
<name>A0A7C4FGM2_9CREN</name>
<dbReference type="AlphaFoldDB" id="A0A7C4FGM2"/>
<evidence type="ECO:0000313" key="1">
    <source>
        <dbReference type="EMBL" id="HGI87766.1"/>
    </source>
</evidence>
<gene>
    <name evidence="1" type="ORF">ENV14_05160</name>
</gene>
<accession>A0A7C4FGM2</accession>
<sequence length="108" mass="11888">MFRVVLEAFLQGLSEEQVCITKLREFIAVSGVCTGSQLVFICSYGNTLAKFSLVEESARALQQLILTGAFKALTLQIVVEGEKSDEVVKTVDLIYKSLKECGILLKLL</sequence>
<dbReference type="EMBL" id="DTFF01000044">
    <property type="protein sequence ID" value="HGI87766.1"/>
    <property type="molecule type" value="Genomic_DNA"/>
</dbReference>